<dbReference type="GO" id="GO:0015643">
    <property type="term" value="F:toxic substance binding"/>
    <property type="evidence" value="ECO:0007669"/>
    <property type="project" value="InterPro"/>
</dbReference>
<name>A0A2L0RPX2_9PSED</name>
<evidence type="ECO:0000313" key="3">
    <source>
        <dbReference type="EMBL" id="AUZ44177.1"/>
    </source>
</evidence>
<dbReference type="AlphaFoldDB" id="A0A2L0RPX2"/>
<keyword evidence="2" id="KW-1133">Transmembrane helix</keyword>
<dbReference type="KEGG" id="poi:BOP93_00885"/>
<keyword evidence="1" id="KW-0079">Bacteriocin immunity</keyword>
<feature type="transmembrane region" description="Helical" evidence="2">
    <location>
        <begin position="73"/>
        <end position="95"/>
    </location>
</feature>
<dbReference type="Pfam" id="PF03526">
    <property type="entry name" value="Microcin"/>
    <property type="match status" value="1"/>
</dbReference>
<feature type="transmembrane region" description="Helical" evidence="2">
    <location>
        <begin position="26"/>
        <end position="46"/>
    </location>
</feature>
<reference evidence="3 4" key="1">
    <citation type="journal article" date="2018" name="Front. Microbiol.">
        <title>Pseudomonas orientalis F9: A Potent Antagonist against Phytopathogens with Phytotoxic Effect in the Apple Flower.</title>
        <authorList>
            <person name="Zengerer V."/>
            <person name="Schmid M."/>
            <person name="Bieri M."/>
            <person name="Muller D.C."/>
            <person name="Remus-Emsermann M.N.P."/>
            <person name="Ahrens C.H."/>
            <person name="Pelludat C."/>
        </authorList>
    </citation>
    <scope>NUCLEOTIDE SEQUENCE [LARGE SCALE GENOMIC DNA]</scope>
    <source>
        <strain evidence="3 4">F9</strain>
    </source>
</reference>
<evidence type="ECO:0008006" key="5">
    <source>
        <dbReference type="Google" id="ProtNLM"/>
    </source>
</evidence>
<accession>A0A2L0RPX2</accession>
<keyword evidence="2" id="KW-0472">Membrane</keyword>
<organism evidence="3 4">
    <name type="scientific">Pseudomonas orientalis</name>
    <dbReference type="NCBI Taxonomy" id="76758"/>
    <lineage>
        <taxon>Bacteria</taxon>
        <taxon>Pseudomonadati</taxon>
        <taxon>Pseudomonadota</taxon>
        <taxon>Gammaproteobacteria</taxon>
        <taxon>Pseudomonadales</taxon>
        <taxon>Pseudomonadaceae</taxon>
        <taxon>Pseudomonas</taxon>
    </lineage>
</organism>
<dbReference type="InterPro" id="IPR003061">
    <property type="entry name" value="Microcin"/>
</dbReference>
<dbReference type="EMBL" id="CP018049">
    <property type="protein sequence ID" value="AUZ44177.1"/>
    <property type="molecule type" value="Genomic_DNA"/>
</dbReference>
<dbReference type="GO" id="GO:0030153">
    <property type="term" value="P:bacteriocin immunity"/>
    <property type="evidence" value="ECO:0007669"/>
    <property type="project" value="UniProtKB-KW"/>
</dbReference>
<evidence type="ECO:0000256" key="2">
    <source>
        <dbReference type="SAM" id="Phobius"/>
    </source>
</evidence>
<proteinExistence type="predicted"/>
<evidence type="ECO:0000256" key="1">
    <source>
        <dbReference type="ARBA" id="ARBA00023025"/>
    </source>
</evidence>
<evidence type="ECO:0000313" key="4">
    <source>
        <dbReference type="Proteomes" id="UP000239888"/>
    </source>
</evidence>
<dbReference type="Proteomes" id="UP000239888">
    <property type="component" value="Chromosome"/>
</dbReference>
<sequence>MISIFIFVLFFTDIFGANTFVEDISFTVMILGAGSIFLFPFSRFIIEQTALRFTRREFWTTGLLTESPGKNGLYVIFYMVCIVFAIPAVLGYLFYSALKKVA</sequence>
<gene>
    <name evidence="3" type="ORF">BOP93_00885</name>
</gene>
<keyword evidence="2" id="KW-0812">Transmembrane</keyword>
<protein>
    <recommendedName>
        <fullName evidence="5">Colicin immunity protein</fullName>
    </recommendedName>
</protein>